<dbReference type="EMBL" id="JYNX01000088">
    <property type="protein sequence ID" value="KMO69733.1"/>
    <property type="molecule type" value="Genomic_DNA"/>
</dbReference>
<name>A0A0J6VJV5_MYCCU</name>
<evidence type="ECO:0000313" key="2">
    <source>
        <dbReference type="EMBL" id="KMO69733.1"/>
    </source>
</evidence>
<dbReference type="Pfam" id="PF12840">
    <property type="entry name" value="HTH_20"/>
    <property type="match status" value="1"/>
</dbReference>
<sequence length="177" mass="19457">MAGMRTVDVLLHPVRMRIVQALLDGATMTAGQLRDELPEIPSASLYRHIATLADAGVLEVAHEKRVRGAVERGFRLHLPNAGVTAEDARRLSRDDHRRAFTAFCTMLMADFDRYLATPGADVVDDGVGFTQAALWLTDDELADLRSDLAAAVTSRTANARKGTRKKYLIDTILMPAR</sequence>
<dbReference type="SMART" id="SM00418">
    <property type="entry name" value="HTH_ARSR"/>
    <property type="match status" value="1"/>
</dbReference>
<dbReference type="InterPro" id="IPR036388">
    <property type="entry name" value="WH-like_DNA-bd_sf"/>
</dbReference>
<dbReference type="InterPro" id="IPR001845">
    <property type="entry name" value="HTH_ArsR_DNA-bd_dom"/>
</dbReference>
<dbReference type="AlphaFoldDB" id="A0A0J6VJV5"/>
<dbReference type="Proteomes" id="UP000036176">
    <property type="component" value="Unassembled WGS sequence"/>
</dbReference>
<dbReference type="SUPFAM" id="SSF46785">
    <property type="entry name" value="Winged helix' DNA-binding domain"/>
    <property type="match status" value="1"/>
</dbReference>
<evidence type="ECO:0000259" key="1">
    <source>
        <dbReference type="SMART" id="SM00418"/>
    </source>
</evidence>
<reference evidence="2 3" key="1">
    <citation type="journal article" date="2015" name="Genome Biol. Evol.">
        <title>Characterization of Three Mycobacterium spp. with Potential Use in Bioremediation by Genome Sequencing and Comparative Genomics.</title>
        <authorList>
            <person name="Das S."/>
            <person name="Pettersson B.M."/>
            <person name="Behra P.R."/>
            <person name="Ramesh M."/>
            <person name="Dasgupta S."/>
            <person name="Bhattacharya A."/>
            <person name="Kirsebom L.A."/>
        </authorList>
    </citation>
    <scope>NUCLEOTIDE SEQUENCE [LARGE SCALE GENOMIC DNA]</scope>
    <source>
        <strain evidence="2 3">DSM 44219</strain>
    </source>
</reference>
<accession>A0A0J6VJV5</accession>
<feature type="domain" description="HTH arsR-type" evidence="1">
    <location>
        <begin position="5"/>
        <end position="90"/>
    </location>
</feature>
<dbReference type="CDD" id="cd00090">
    <property type="entry name" value="HTH_ARSR"/>
    <property type="match status" value="1"/>
</dbReference>
<dbReference type="InterPro" id="IPR011991">
    <property type="entry name" value="ArsR-like_HTH"/>
</dbReference>
<dbReference type="InterPro" id="IPR036390">
    <property type="entry name" value="WH_DNA-bd_sf"/>
</dbReference>
<protein>
    <recommendedName>
        <fullName evidence="1">HTH arsR-type domain-containing protein</fullName>
    </recommendedName>
</protein>
<dbReference type="Gene3D" id="1.10.10.10">
    <property type="entry name" value="Winged helix-like DNA-binding domain superfamily/Winged helix DNA-binding domain"/>
    <property type="match status" value="1"/>
</dbReference>
<keyword evidence="3" id="KW-1185">Reference proteome</keyword>
<gene>
    <name evidence="2" type="ORF">MCHUDSM44219_05443</name>
</gene>
<organism evidence="2 3">
    <name type="scientific">Mycolicibacterium chubuense</name>
    <name type="common">Mycobacterium chubuense</name>
    <dbReference type="NCBI Taxonomy" id="1800"/>
    <lineage>
        <taxon>Bacteria</taxon>
        <taxon>Bacillati</taxon>
        <taxon>Actinomycetota</taxon>
        <taxon>Actinomycetes</taxon>
        <taxon>Mycobacteriales</taxon>
        <taxon>Mycobacteriaceae</taxon>
        <taxon>Mycolicibacterium</taxon>
    </lineage>
</organism>
<dbReference type="Gene3D" id="6.10.140.2180">
    <property type="match status" value="1"/>
</dbReference>
<dbReference type="GO" id="GO:0003700">
    <property type="term" value="F:DNA-binding transcription factor activity"/>
    <property type="evidence" value="ECO:0007669"/>
    <property type="project" value="InterPro"/>
</dbReference>
<comment type="caution">
    <text evidence="2">The sequence shown here is derived from an EMBL/GenBank/DDBJ whole genome shotgun (WGS) entry which is preliminary data.</text>
</comment>
<dbReference type="PATRIC" id="fig|1800.3.peg.5480"/>
<evidence type="ECO:0000313" key="3">
    <source>
        <dbReference type="Proteomes" id="UP000036176"/>
    </source>
</evidence>
<proteinExistence type="predicted"/>